<reference evidence="2 3" key="1">
    <citation type="journal article" date="2010" name="Science">
        <title>Genomic analysis of organismal complexity in the multicellular green alga Volvox carteri.</title>
        <authorList>
            <person name="Prochnik S.E."/>
            <person name="Umen J."/>
            <person name="Nedelcu A.M."/>
            <person name="Hallmann A."/>
            <person name="Miller S.M."/>
            <person name="Nishii I."/>
            <person name="Ferris P."/>
            <person name="Kuo A."/>
            <person name="Mitros T."/>
            <person name="Fritz-Laylin L.K."/>
            <person name="Hellsten U."/>
            <person name="Chapman J."/>
            <person name="Simakov O."/>
            <person name="Rensing S.A."/>
            <person name="Terry A."/>
            <person name="Pangilinan J."/>
            <person name="Kapitonov V."/>
            <person name="Jurka J."/>
            <person name="Salamov A."/>
            <person name="Shapiro H."/>
            <person name="Schmutz J."/>
            <person name="Grimwood J."/>
            <person name="Lindquist E."/>
            <person name="Lucas S."/>
            <person name="Grigoriev I.V."/>
            <person name="Schmitt R."/>
            <person name="Kirk D."/>
            <person name="Rokhsar D.S."/>
        </authorList>
    </citation>
    <scope>NUCLEOTIDE SEQUENCE [LARGE SCALE GENOMIC DNA]</scope>
    <source>
        <strain evidence="3">f. Nagariensis / Eve</strain>
    </source>
</reference>
<accession>D8TMN9</accession>
<evidence type="ECO:0000313" key="2">
    <source>
        <dbReference type="EMBL" id="EFJ51159.1"/>
    </source>
</evidence>
<evidence type="ECO:0000256" key="1">
    <source>
        <dbReference type="SAM" id="MobiDB-lite"/>
    </source>
</evidence>
<keyword evidence="3" id="KW-1185">Reference proteome</keyword>
<dbReference type="AlphaFoldDB" id="D8TMN9"/>
<feature type="region of interest" description="Disordered" evidence="1">
    <location>
        <begin position="61"/>
        <end position="82"/>
    </location>
</feature>
<feature type="compositionally biased region" description="Low complexity" evidence="1">
    <location>
        <begin position="73"/>
        <end position="82"/>
    </location>
</feature>
<dbReference type="InParanoid" id="D8TMN9"/>
<dbReference type="Proteomes" id="UP000001058">
    <property type="component" value="Unassembled WGS sequence"/>
</dbReference>
<dbReference type="EMBL" id="GL378328">
    <property type="protein sequence ID" value="EFJ51159.1"/>
    <property type="molecule type" value="Genomic_DNA"/>
</dbReference>
<organism evidence="3">
    <name type="scientific">Volvox carteri f. nagariensis</name>
    <dbReference type="NCBI Taxonomy" id="3068"/>
    <lineage>
        <taxon>Eukaryota</taxon>
        <taxon>Viridiplantae</taxon>
        <taxon>Chlorophyta</taxon>
        <taxon>core chlorophytes</taxon>
        <taxon>Chlorophyceae</taxon>
        <taxon>CS clade</taxon>
        <taxon>Chlamydomonadales</taxon>
        <taxon>Volvocaceae</taxon>
        <taxon>Volvox</taxon>
    </lineage>
</organism>
<protein>
    <submittedName>
        <fullName evidence="2">Uncharacterized protein</fullName>
    </submittedName>
</protein>
<sequence>MGARGEPKINHRQRNRMKDAVERKALPYGTPIMDNPTYYVFTPTAGPYHFHIKPANFNGVNGLGRPSRRGEQGTASGKGAAGKAIPPCNSIIRMYVHTIPLPGTNCQVVLPAFLPSAALLMFCLPLLLLLATSAVGSVLGSSSAISADPTVRWVYRDARSARGYCKYMLTGAGPCSVDDFKALMEKFLGELCDSIASGATVDIPSAGNEVP</sequence>
<gene>
    <name evidence="2" type="ORF">VOLCADRAFT_87951</name>
</gene>
<proteinExistence type="predicted"/>
<dbReference type="KEGG" id="vcn:VOLCADRAFT_87951"/>
<evidence type="ECO:0000313" key="3">
    <source>
        <dbReference type="Proteomes" id="UP000001058"/>
    </source>
</evidence>
<name>D8TMN9_VOLCA</name>
<dbReference type="RefSeq" id="XP_002947626.1">
    <property type="nucleotide sequence ID" value="XM_002947580.1"/>
</dbReference>
<dbReference type="GeneID" id="9620716"/>